<keyword evidence="1" id="KW-1133">Transmembrane helix</keyword>
<evidence type="ECO:0000313" key="4">
    <source>
        <dbReference type="Proteomes" id="UP000466345"/>
    </source>
</evidence>
<accession>A0A7K0CS57</accession>
<dbReference type="AlphaFoldDB" id="A0A7K0CS57"/>
<feature type="chain" id="PRO_5039533715" description="TIGR04222 domain-containing membrane protein" evidence="2">
    <location>
        <begin position="33"/>
        <end position="276"/>
    </location>
</feature>
<feature type="transmembrane region" description="Helical" evidence="1">
    <location>
        <begin position="182"/>
        <end position="199"/>
    </location>
</feature>
<keyword evidence="2" id="KW-0732">Signal</keyword>
<keyword evidence="1" id="KW-0472">Membrane</keyword>
<comment type="caution">
    <text evidence="3">The sequence shown here is derived from an EMBL/GenBank/DDBJ whole genome shotgun (WGS) entry which is preliminary data.</text>
</comment>
<sequence>MTYNSAMWVMFGLLAWIAALTSCARLSRAAFAAGRWPDPYPDAGPPGELTLPQTAFLAGGPRRVTDLVLVRMARARRLLLAHTGWVTVVDPEPHDALERGVLAAIGSYGQARIADVHAAAAGSEPMTALGEDLARTGLAVPPEVRAAVTAGVRSVRKAGAAVLSLWLAATALAPPHVPAPAVGGWFVLPLLLVAGSLLISRLEIRHHTDWASYAGQQALARLAVPRQRTAGAVTDEHALLTALAVRGPAALPEPALRQALLGAGRRERAPQARLGE</sequence>
<dbReference type="EMBL" id="WEGJ01000035">
    <property type="protein sequence ID" value="MQY15564.1"/>
    <property type="molecule type" value="Genomic_DNA"/>
</dbReference>
<evidence type="ECO:0008006" key="5">
    <source>
        <dbReference type="Google" id="ProtNLM"/>
    </source>
</evidence>
<evidence type="ECO:0000256" key="1">
    <source>
        <dbReference type="SAM" id="Phobius"/>
    </source>
</evidence>
<feature type="signal peptide" evidence="2">
    <location>
        <begin position="1"/>
        <end position="32"/>
    </location>
</feature>
<keyword evidence="4" id="KW-1185">Reference proteome</keyword>
<evidence type="ECO:0000313" key="3">
    <source>
        <dbReference type="EMBL" id="MQY15564.1"/>
    </source>
</evidence>
<protein>
    <recommendedName>
        <fullName evidence="5">TIGR04222 domain-containing membrane protein</fullName>
    </recommendedName>
</protein>
<reference evidence="3 4" key="1">
    <citation type="submission" date="2019-10" db="EMBL/GenBank/DDBJ databases">
        <title>Streptomyces smaragdinus sp. nov. and Streptomyces fabii sp. nov., isolated from the gut of fungus growing-termite Macrotermes natalensis.</title>
        <authorList>
            <person name="Schwitalla J."/>
            <person name="Benndorf R."/>
            <person name="Martin K."/>
            <person name="De Beer W."/>
            <person name="Kaster A.-K."/>
            <person name="Vollmers J."/>
            <person name="Poulsen M."/>
            <person name="Beemelmanns C."/>
        </authorList>
    </citation>
    <scope>NUCLEOTIDE SEQUENCE [LARGE SCALE GENOMIC DNA]</scope>
    <source>
        <strain evidence="3 4">RB5</strain>
    </source>
</reference>
<dbReference type="RefSeq" id="WP_323378651.1">
    <property type="nucleotide sequence ID" value="NZ_WEGJ01000035.1"/>
</dbReference>
<evidence type="ECO:0000256" key="2">
    <source>
        <dbReference type="SAM" id="SignalP"/>
    </source>
</evidence>
<organism evidence="3 4">
    <name type="scientific">Streptomyces smaragdinus</name>
    <dbReference type="NCBI Taxonomy" id="2585196"/>
    <lineage>
        <taxon>Bacteria</taxon>
        <taxon>Bacillati</taxon>
        <taxon>Actinomycetota</taxon>
        <taxon>Actinomycetes</taxon>
        <taxon>Kitasatosporales</taxon>
        <taxon>Streptomycetaceae</taxon>
        <taxon>Streptomyces</taxon>
    </lineage>
</organism>
<keyword evidence="1" id="KW-0812">Transmembrane</keyword>
<gene>
    <name evidence="3" type="ORF">SRB5_57470</name>
</gene>
<dbReference type="InterPro" id="IPR026467">
    <property type="entry name" value="Ser/Gly_Cys_C_dom"/>
</dbReference>
<name>A0A7K0CS57_9ACTN</name>
<dbReference type="NCBIfam" id="TIGR04222">
    <property type="entry name" value="near_uncomplex"/>
    <property type="match status" value="1"/>
</dbReference>
<proteinExistence type="predicted"/>
<dbReference type="Proteomes" id="UP000466345">
    <property type="component" value="Unassembled WGS sequence"/>
</dbReference>